<name>A0A9I9CUM7_CUCME</name>
<dbReference type="EnsemblPlants" id="MELO3C008637.2.1">
    <property type="protein sequence ID" value="MELO3C008637.2.1"/>
    <property type="gene ID" value="MELO3C008637.2"/>
</dbReference>
<evidence type="ECO:0000313" key="1">
    <source>
        <dbReference type="EnsemblPlants" id="MELO3C008637.2.1"/>
    </source>
</evidence>
<organism evidence="1">
    <name type="scientific">Cucumis melo</name>
    <name type="common">Muskmelon</name>
    <dbReference type="NCBI Taxonomy" id="3656"/>
    <lineage>
        <taxon>Eukaryota</taxon>
        <taxon>Viridiplantae</taxon>
        <taxon>Streptophyta</taxon>
        <taxon>Embryophyta</taxon>
        <taxon>Tracheophyta</taxon>
        <taxon>Spermatophyta</taxon>
        <taxon>Magnoliopsida</taxon>
        <taxon>eudicotyledons</taxon>
        <taxon>Gunneridae</taxon>
        <taxon>Pentapetalae</taxon>
        <taxon>rosids</taxon>
        <taxon>fabids</taxon>
        <taxon>Cucurbitales</taxon>
        <taxon>Cucurbitaceae</taxon>
        <taxon>Benincaseae</taxon>
        <taxon>Cucumis</taxon>
    </lineage>
</organism>
<dbReference type="Gramene" id="MELO3C008637.2.1">
    <property type="protein sequence ID" value="MELO3C008637.2.1"/>
    <property type="gene ID" value="MELO3C008637.2"/>
</dbReference>
<proteinExistence type="predicted"/>
<reference evidence="1" key="1">
    <citation type="submission" date="2023-03" db="UniProtKB">
        <authorList>
            <consortium name="EnsemblPlants"/>
        </authorList>
    </citation>
    <scope>IDENTIFICATION</scope>
</reference>
<sequence>MVRKCLTSVMRDREERPTRRTYEVVICDALPRKTSGEKMMHGRRKSGGRL</sequence>
<dbReference type="AlphaFoldDB" id="A0A9I9CUM7"/>
<protein>
    <submittedName>
        <fullName evidence="1">Uncharacterized protein</fullName>
    </submittedName>
</protein>
<accession>A0A9I9CUM7</accession>